<accession>A0A9W6D320</accession>
<reference evidence="7" key="1">
    <citation type="submission" date="2022-12" db="EMBL/GenBank/DDBJ databases">
        <title>Reference genome sequencing for broad-spectrum identification of bacterial and archaeal isolates by mass spectrometry.</title>
        <authorList>
            <person name="Sekiguchi Y."/>
            <person name="Tourlousse D.M."/>
        </authorList>
    </citation>
    <scope>NUCLEOTIDE SEQUENCE</scope>
    <source>
        <strain evidence="7">ASRB1</strain>
    </source>
</reference>
<evidence type="ECO:0000256" key="3">
    <source>
        <dbReference type="ARBA" id="ARBA00022980"/>
    </source>
</evidence>
<sequence length="142" mass="16424">MKTISAKFEADQRKWILVDAEDQVLGRLATQIAMRLRGKHLPHFTPHVDLGDFVVVINAEKVQLTGNKWDKKIYYRHTGYMGGVKATTARKLNQEKPERLIRMAVWGMLPKNRLGRQLIKKLKIYSGVEHPHEAQQPERMAL</sequence>
<dbReference type="Pfam" id="PF00572">
    <property type="entry name" value="Ribosomal_L13"/>
    <property type="match status" value="1"/>
</dbReference>
<comment type="similarity">
    <text evidence="1 6">Belongs to the universal ribosomal protein uL13 family.</text>
</comment>
<dbReference type="HAMAP" id="MF_01366">
    <property type="entry name" value="Ribosomal_uL13"/>
    <property type="match status" value="1"/>
</dbReference>
<comment type="caution">
    <text evidence="7">The sequence shown here is derived from an EMBL/GenBank/DDBJ whole genome shotgun (WGS) entry which is preliminary data.</text>
</comment>
<dbReference type="PIRSF" id="PIRSF002181">
    <property type="entry name" value="Ribosomal_L13"/>
    <property type="match status" value="1"/>
</dbReference>
<evidence type="ECO:0000256" key="6">
    <source>
        <dbReference type="HAMAP-Rule" id="MF_01366"/>
    </source>
</evidence>
<evidence type="ECO:0000256" key="4">
    <source>
        <dbReference type="ARBA" id="ARBA00023274"/>
    </source>
</evidence>
<dbReference type="PANTHER" id="PTHR11545">
    <property type="entry name" value="RIBOSOMAL PROTEIN L13"/>
    <property type="match status" value="1"/>
</dbReference>
<dbReference type="InterPro" id="IPR005823">
    <property type="entry name" value="Ribosomal_uL13_bac-type"/>
</dbReference>
<dbReference type="FunFam" id="3.90.1180.10:FF:000001">
    <property type="entry name" value="50S ribosomal protein L13"/>
    <property type="match status" value="1"/>
</dbReference>
<protein>
    <recommendedName>
        <fullName evidence="5 6">Large ribosomal subunit protein uL13</fullName>
    </recommendedName>
</protein>
<dbReference type="NCBIfam" id="TIGR01066">
    <property type="entry name" value="rplM_bact"/>
    <property type="match status" value="1"/>
</dbReference>
<dbReference type="CDD" id="cd00392">
    <property type="entry name" value="Ribosomal_L13"/>
    <property type="match status" value="1"/>
</dbReference>
<dbReference type="Proteomes" id="UP001144372">
    <property type="component" value="Unassembled WGS sequence"/>
</dbReference>
<comment type="subunit">
    <text evidence="2 6">Part of the 50S ribosomal subunit.</text>
</comment>
<dbReference type="GO" id="GO:0006412">
    <property type="term" value="P:translation"/>
    <property type="evidence" value="ECO:0007669"/>
    <property type="project" value="UniProtKB-UniRule"/>
</dbReference>
<dbReference type="GO" id="GO:0022625">
    <property type="term" value="C:cytosolic large ribosomal subunit"/>
    <property type="evidence" value="ECO:0007669"/>
    <property type="project" value="TreeGrafter"/>
</dbReference>
<dbReference type="EMBL" id="BSDR01000001">
    <property type="protein sequence ID" value="GLI33999.1"/>
    <property type="molecule type" value="Genomic_DNA"/>
</dbReference>
<dbReference type="InterPro" id="IPR005822">
    <property type="entry name" value="Ribosomal_uL13"/>
</dbReference>
<comment type="function">
    <text evidence="6">This protein is one of the early assembly proteins of the 50S ribosomal subunit, although it is not seen to bind rRNA by itself. It is important during the early stages of 50S assembly.</text>
</comment>
<keyword evidence="4 6" id="KW-0687">Ribonucleoprotein</keyword>
<dbReference type="RefSeq" id="WP_281793274.1">
    <property type="nucleotide sequence ID" value="NZ_BSDR01000001.1"/>
</dbReference>
<name>A0A9W6D320_9BACT</name>
<evidence type="ECO:0000256" key="1">
    <source>
        <dbReference type="ARBA" id="ARBA00006227"/>
    </source>
</evidence>
<keyword evidence="8" id="KW-1185">Reference proteome</keyword>
<dbReference type="InterPro" id="IPR036899">
    <property type="entry name" value="Ribosomal_uL13_sf"/>
</dbReference>
<organism evidence="7 8">
    <name type="scientific">Desulforhabdus amnigena</name>
    <dbReference type="NCBI Taxonomy" id="40218"/>
    <lineage>
        <taxon>Bacteria</taxon>
        <taxon>Pseudomonadati</taxon>
        <taxon>Thermodesulfobacteriota</taxon>
        <taxon>Syntrophobacteria</taxon>
        <taxon>Syntrophobacterales</taxon>
        <taxon>Syntrophobacteraceae</taxon>
        <taxon>Desulforhabdus</taxon>
    </lineage>
</organism>
<evidence type="ECO:0000256" key="2">
    <source>
        <dbReference type="ARBA" id="ARBA00011838"/>
    </source>
</evidence>
<dbReference type="GO" id="GO:0003735">
    <property type="term" value="F:structural constituent of ribosome"/>
    <property type="evidence" value="ECO:0007669"/>
    <property type="project" value="InterPro"/>
</dbReference>
<dbReference type="PANTHER" id="PTHR11545:SF2">
    <property type="entry name" value="LARGE RIBOSOMAL SUBUNIT PROTEIN UL13M"/>
    <property type="match status" value="1"/>
</dbReference>
<evidence type="ECO:0000313" key="8">
    <source>
        <dbReference type="Proteomes" id="UP001144372"/>
    </source>
</evidence>
<gene>
    <name evidence="6 7" type="primary">rplM</name>
    <name evidence="7" type="ORF">DAMNIGENAA_14320</name>
</gene>
<dbReference type="Gene3D" id="3.90.1180.10">
    <property type="entry name" value="Ribosomal protein L13"/>
    <property type="match status" value="1"/>
</dbReference>
<dbReference type="GO" id="GO:0017148">
    <property type="term" value="P:negative regulation of translation"/>
    <property type="evidence" value="ECO:0007669"/>
    <property type="project" value="TreeGrafter"/>
</dbReference>
<dbReference type="SUPFAM" id="SSF52161">
    <property type="entry name" value="Ribosomal protein L13"/>
    <property type="match status" value="1"/>
</dbReference>
<evidence type="ECO:0000256" key="5">
    <source>
        <dbReference type="ARBA" id="ARBA00035201"/>
    </source>
</evidence>
<dbReference type="GO" id="GO:0003729">
    <property type="term" value="F:mRNA binding"/>
    <property type="evidence" value="ECO:0007669"/>
    <property type="project" value="UniProtKB-ARBA"/>
</dbReference>
<dbReference type="AlphaFoldDB" id="A0A9W6D320"/>
<keyword evidence="3 6" id="KW-0689">Ribosomal protein</keyword>
<proteinExistence type="inferred from homology"/>
<evidence type="ECO:0000313" key="7">
    <source>
        <dbReference type="EMBL" id="GLI33999.1"/>
    </source>
</evidence>